<evidence type="ECO:0000256" key="3">
    <source>
        <dbReference type="ARBA" id="ARBA00022723"/>
    </source>
</evidence>
<evidence type="ECO:0000313" key="8">
    <source>
        <dbReference type="Ensembl" id="ENSORLP00000030328.1"/>
    </source>
</evidence>
<dbReference type="SMART" id="SM00243">
    <property type="entry name" value="GAS2"/>
    <property type="match status" value="1"/>
</dbReference>
<dbReference type="GO" id="GO:0005856">
    <property type="term" value="C:cytoskeleton"/>
    <property type="evidence" value="ECO:0007669"/>
    <property type="project" value="UniProtKB-SubCell"/>
</dbReference>
<reference evidence="8 9" key="1">
    <citation type="journal article" date="2007" name="Nature">
        <title>The medaka draft genome and insights into vertebrate genome evolution.</title>
        <authorList>
            <person name="Kasahara M."/>
            <person name="Naruse K."/>
            <person name="Sasaki S."/>
            <person name="Nakatani Y."/>
            <person name="Qu W."/>
            <person name="Ahsan B."/>
            <person name="Yamada T."/>
            <person name="Nagayasu Y."/>
            <person name="Doi K."/>
            <person name="Kasai Y."/>
            <person name="Jindo T."/>
            <person name="Kobayashi D."/>
            <person name="Shimada A."/>
            <person name="Toyoda A."/>
            <person name="Kuroki Y."/>
            <person name="Fujiyama A."/>
            <person name="Sasaki T."/>
            <person name="Shimizu A."/>
            <person name="Asakawa S."/>
            <person name="Shimizu N."/>
            <person name="Hashimoto S."/>
            <person name="Yang J."/>
            <person name="Lee Y."/>
            <person name="Matsushima K."/>
            <person name="Sugano S."/>
            <person name="Sakaizumi M."/>
            <person name="Narita T."/>
            <person name="Ohishi K."/>
            <person name="Haga S."/>
            <person name="Ohta F."/>
            <person name="Nomoto H."/>
            <person name="Nogata K."/>
            <person name="Morishita T."/>
            <person name="Endo T."/>
            <person name="Shin-I T."/>
            <person name="Takeda H."/>
            <person name="Morishita S."/>
            <person name="Kohara Y."/>
        </authorList>
    </citation>
    <scope>NUCLEOTIDE SEQUENCE [LARGE SCALE GENOMIC DNA]</scope>
    <source>
        <strain evidence="8 9">Hd-rR</strain>
    </source>
</reference>
<dbReference type="GeneTree" id="ENSGT00940000166468"/>
<dbReference type="Gene3D" id="3.30.920.20">
    <property type="entry name" value="Gas2-like domain"/>
    <property type="match status" value="1"/>
</dbReference>
<dbReference type="AlphaFoldDB" id="A0A3B3HGC0"/>
<dbReference type="GO" id="GO:0008017">
    <property type="term" value="F:microtubule binding"/>
    <property type="evidence" value="ECO:0007669"/>
    <property type="project" value="InterPro"/>
</dbReference>
<dbReference type="Pfam" id="PF02187">
    <property type="entry name" value="GAS2"/>
    <property type="match status" value="1"/>
</dbReference>
<dbReference type="SUPFAM" id="SSF143575">
    <property type="entry name" value="GAS2 domain-like"/>
    <property type="match status" value="1"/>
</dbReference>
<keyword evidence="3" id="KW-0479">Metal-binding</keyword>
<evidence type="ECO:0000313" key="9">
    <source>
        <dbReference type="Proteomes" id="UP000001038"/>
    </source>
</evidence>
<sequence length="218" mass="25123">FQMEEFANFDFNIWRKRYIQWISHMKSRILDVFRCIDRDQDGRISHKEFVDYVLASFPTNSLEMNAVANIFDTNADGFIDYYEFVSALHPSRDPYRKTLDADQINEEVSRQVSQCSCPKRFQVEQISANRYRFGDSQQLRMVRILRSTLMVRVGGGWTALDEFLVKNDPCRVKGRTNLKIKEKYLSPAGSTTKGLTVSRSNSSLSLYSSASAPTSPKT</sequence>
<dbReference type="PROSITE" id="PS50222">
    <property type="entry name" value="EF_HAND_2"/>
    <property type="match status" value="2"/>
</dbReference>
<organism evidence="8 9">
    <name type="scientific">Oryzias latipes</name>
    <name type="common">Japanese rice fish</name>
    <name type="synonym">Japanese killifish</name>
    <dbReference type="NCBI Taxonomy" id="8090"/>
    <lineage>
        <taxon>Eukaryota</taxon>
        <taxon>Metazoa</taxon>
        <taxon>Chordata</taxon>
        <taxon>Craniata</taxon>
        <taxon>Vertebrata</taxon>
        <taxon>Euteleostomi</taxon>
        <taxon>Actinopterygii</taxon>
        <taxon>Neopterygii</taxon>
        <taxon>Teleostei</taxon>
        <taxon>Neoteleostei</taxon>
        <taxon>Acanthomorphata</taxon>
        <taxon>Ovalentaria</taxon>
        <taxon>Atherinomorphae</taxon>
        <taxon>Beloniformes</taxon>
        <taxon>Adrianichthyidae</taxon>
        <taxon>Oryziinae</taxon>
        <taxon>Oryzias</taxon>
    </lineage>
</organism>
<feature type="domain" description="EF-hand" evidence="6">
    <location>
        <begin position="24"/>
        <end position="59"/>
    </location>
</feature>
<dbReference type="FunFam" id="3.30.920.20:FF:000001">
    <property type="entry name" value="Microtubule-actin cross-linking factor 1"/>
    <property type="match status" value="1"/>
</dbReference>
<reference evidence="8" key="3">
    <citation type="submission" date="2025-09" db="UniProtKB">
        <authorList>
            <consortium name="Ensembl"/>
        </authorList>
    </citation>
    <scope>IDENTIFICATION</scope>
    <source>
        <strain evidence="8">Hd-rR</strain>
    </source>
</reference>
<dbReference type="InterPro" id="IPR003108">
    <property type="entry name" value="GAR_dom"/>
</dbReference>
<evidence type="ECO:0000256" key="2">
    <source>
        <dbReference type="ARBA" id="ARBA00022490"/>
    </source>
</evidence>
<evidence type="ECO:0000256" key="5">
    <source>
        <dbReference type="ARBA" id="ARBA00023212"/>
    </source>
</evidence>
<feature type="domain" description="EF-hand" evidence="6">
    <location>
        <begin position="69"/>
        <end position="94"/>
    </location>
</feature>
<dbReference type="CDD" id="cd00051">
    <property type="entry name" value="EFh"/>
    <property type="match status" value="1"/>
</dbReference>
<comment type="subcellular location">
    <subcellularLocation>
        <location evidence="1">Cytoplasm</location>
        <location evidence="1">Cytoskeleton</location>
    </subcellularLocation>
</comment>
<accession>A0A3B3HGC0</accession>
<keyword evidence="9" id="KW-1185">Reference proteome</keyword>
<dbReference type="PROSITE" id="PS00018">
    <property type="entry name" value="EF_HAND_1"/>
    <property type="match status" value="2"/>
</dbReference>
<evidence type="ECO:0000259" key="7">
    <source>
        <dbReference type="PROSITE" id="PS51460"/>
    </source>
</evidence>
<dbReference type="Gene3D" id="1.10.238.10">
    <property type="entry name" value="EF-hand"/>
    <property type="match status" value="1"/>
</dbReference>
<dbReference type="GO" id="GO:0045104">
    <property type="term" value="P:intermediate filament cytoskeleton organization"/>
    <property type="evidence" value="ECO:0007669"/>
    <property type="project" value="InterPro"/>
</dbReference>
<dbReference type="InterPro" id="IPR043197">
    <property type="entry name" value="Plakin"/>
</dbReference>
<dbReference type="InterPro" id="IPR011992">
    <property type="entry name" value="EF-hand-dom_pair"/>
</dbReference>
<dbReference type="PANTHER" id="PTHR23169">
    <property type="entry name" value="ENVOPLAKIN"/>
    <property type="match status" value="1"/>
</dbReference>
<dbReference type="Pfam" id="PF13499">
    <property type="entry name" value="EF-hand_7"/>
    <property type="match status" value="1"/>
</dbReference>
<dbReference type="GO" id="GO:0005509">
    <property type="term" value="F:calcium ion binding"/>
    <property type="evidence" value="ECO:0007669"/>
    <property type="project" value="InterPro"/>
</dbReference>
<dbReference type="Bgee" id="ENSORLG00000028039">
    <property type="expression patterns" value="Expressed in brain and 9 other cell types or tissues"/>
</dbReference>
<dbReference type="SUPFAM" id="SSF47473">
    <property type="entry name" value="EF-hand"/>
    <property type="match status" value="1"/>
</dbReference>
<dbReference type="Ensembl" id="ENSORLT00000027372.1">
    <property type="protein sequence ID" value="ENSORLP00000030328.1"/>
    <property type="gene ID" value="ENSORLG00000028039.1"/>
</dbReference>
<dbReference type="InterPro" id="IPR002048">
    <property type="entry name" value="EF_hand_dom"/>
</dbReference>
<evidence type="ECO:0000256" key="4">
    <source>
        <dbReference type="ARBA" id="ARBA00022837"/>
    </source>
</evidence>
<keyword evidence="2" id="KW-0963">Cytoplasm</keyword>
<dbReference type="STRING" id="8090.ENSORLP00000030328"/>
<evidence type="ECO:0000259" key="6">
    <source>
        <dbReference type="PROSITE" id="PS50222"/>
    </source>
</evidence>
<dbReference type="InterPro" id="IPR036534">
    <property type="entry name" value="GAR_dom_sf"/>
</dbReference>
<dbReference type="PANTHER" id="PTHR23169:SF33">
    <property type="entry name" value="MICROTUBULE-ACTIN CROSS-LINKING FACTOR 1, ISOFORMS 1_2_3_5"/>
    <property type="match status" value="1"/>
</dbReference>
<evidence type="ECO:0000256" key="1">
    <source>
        <dbReference type="ARBA" id="ARBA00004245"/>
    </source>
</evidence>
<keyword evidence="4" id="KW-0106">Calcium</keyword>
<proteinExistence type="predicted"/>
<name>A0A3B3HGC0_ORYLA</name>
<feature type="domain" description="GAR" evidence="7">
    <location>
        <begin position="99"/>
        <end position="171"/>
    </location>
</feature>
<dbReference type="InterPro" id="IPR018247">
    <property type="entry name" value="EF_Hand_1_Ca_BS"/>
</dbReference>
<keyword evidence="5" id="KW-0206">Cytoskeleton</keyword>
<dbReference type="SMART" id="SM00054">
    <property type="entry name" value="EFh"/>
    <property type="match status" value="2"/>
</dbReference>
<protein>
    <submittedName>
        <fullName evidence="8">Microtubule actin crosslinking factor 1b</fullName>
    </submittedName>
</protein>
<dbReference type="PROSITE" id="PS51460">
    <property type="entry name" value="GAR"/>
    <property type="match status" value="1"/>
</dbReference>
<reference evidence="8" key="2">
    <citation type="submission" date="2025-08" db="UniProtKB">
        <authorList>
            <consortium name="Ensembl"/>
        </authorList>
    </citation>
    <scope>IDENTIFICATION</scope>
    <source>
        <strain evidence="8">Hd-rR</strain>
    </source>
</reference>
<dbReference type="InParanoid" id="A0A3B3HGC0"/>
<dbReference type="Proteomes" id="UP000001038">
    <property type="component" value="Chromosome 16"/>
</dbReference>